<keyword evidence="4" id="KW-1185">Reference proteome</keyword>
<sequence>MTHELDRETRALLNRIGERMTALKHPPLDQLTAEMSRYYFEEARTFFTPIEVDGVEVTEEFVGHVPIRIYRPALGQNLPVHIFMHGGGWVFGSLDSVDSFCKYMSNRVQCIVISVGHRLAPEHKFPAAIEDAVDVVYWAKANAIQLNGEPERVSIGGESSGANIAAAVAIQLRDSHGPSLQHQLLITPVTDYAFDTPSYKEGYTFNLTTEKMKWFWNHYLQHPSQGKQPLASPLRIEDASNLPQTLLVTVEYDPLRSEGQSYGEKLQHFGVDVTQLYYEKLVHSFINMIGEVSIAKDAVDEILATMKRHIHE</sequence>
<dbReference type="GO" id="GO:0016787">
    <property type="term" value="F:hydrolase activity"/>
    <property type="evidence" value="ECO:0007669"/>
    <property type="project" value="UniProtKB-KW"/>
</dbReference>
<gene>
    <name evidence="3" type="ORF">N782_14190</name>
</gene>
<dbReference type="RefSeq" id="WP_036821027.1">
    <property type="nucleotide sequence ID" value="NZ_AVBF01000038.1"/>
</dbReference>
<feature type="domain" description="Alpha/beta hydrolase fold-3" evidence="2">
    <location>
        <begin position="82"/>
        <end position="286"/>
    </location>
</feature>
<dbReference type="PANTHER" id="PTHR48081:SF8">
    <property type="entry name" value="ALPHA_BETA HYDROLASE FOLD-3 DOMAIN-CONTAINING PROTEIN-RELATED"/>
    <property type="match status" value="1"/>
</dbReference>
<evidence type="ECO:0000256" key="1">
    <source>
        <dbReference type="ARBA" id="ARBA00022801"/>
    </source>
</evidence>
<keyword evidence="1 3" id="KW-0378">Hydrolase</keyword>
<proteinExistence type="predicted"/>
<comment type="caution">
    <text evidence="3">The sequence shown here is derived from an EMBL/GenBank/DDBJ whole genome shotgun (WGS) entry which is preliminary data.</text>
</comment>
<dbReference type="InterPro" id="IPR013094">
    <property type="entry name" value="AB_hydrolase_3"/>
</dbReference>
<accession>A0A0A2TDB2</accession>
<reference evidence="3 4" key="1">
    <citation type="journal article" date="2015" name="Stand. Genomic Sci.">
        <title>High quality draft genome sequence of the moderately halophilic bacterium Pontibacillus yanchengensis Y32(T) and comparison among Pontibacillus genomes.</title>
        <authorList>
            <person name="Huang J."/>
            <person name="Qiao Z.X."/>
            <person name="Tang J.W."/>
            <person name="Wang G."/>
        </authorList>
    </citation>
    <scope>NUCLEOTIDE SEQUENCE [LARGE SCALE GENOMIC DNA]</scope>
    <source>
        <strain evidence="3 4">Y32</strain>
    </source>
</reference>
<evidence type="ECO:0000259" key="2">
    <source>
        <dbReference type="Pfam" id="PF07859"/>
    </source>
</evidence>
<protein>
    <submittedName>
        <fullName evidence="3">Alpha/beta hydrolase</fullName>
    </submittedName>
</protein>
<dbReference type="SUPFAM" id="SSF53474">
    <property type="entry name" value="alpha/beta-Hydrolases"/>
    <property type="match status" value="1"/>
</dbReference>
<dbReference type="PANTHER" id="PTHR48081">
    <property type="entry name" value="AB HYDROLASE SUPERFAMILY PROTEIN C4A8.06C"/>
    <property type="match status" value="1"/>
</dbReference>
<dbReference type="Pfam" id="PF07859">
    <property type="entry name" value="Abhydrolase_3"/>
    <property type="match status" value="1"/>
</dbReference>
<evidence type="ECO:0000313" key="3">
    <source>
        <dbReference type="EMBL" id="KGP72096.1"/>
    </source>
</evidence>
<name>A0A0A2TDB2_9BACI</name>
<dbReference type="EMBL" id="AVBF01000038">
    <property type="protein sequence ID" value="KGP72096.1"/>
    <property type="molecule type" value="Genomic_DNA"/>
</dbReference>
<evidence type="ECO:0000313" key="4">
    <source>
        <dbReference type="Proteomes" id="UP000030147"/>
    </source>
</evidence>
<dbReference type="Gene3D" id="3.40.50.1820">
    <property type="entry name" value="alpha/beta hydrolase"/>
    <property type="match status" value="1"/>
</dbReference>
<dbReference type="Proteomes" id="UP000030147">
    <property type="component" value="Unassembled WGS sequence"/>
</dbReference>
<dbReference type="eggNOG" id="COG0657">
    <property type="taxonomic scope" value="Bacteria"/>
</dbReference>
<dbReference type="OrthoDB" id="9815425at2"/>
<dbReference type="InterPro" id="IPR029058">
    <property type="entry name" value="AB_hydrolase_fold"/>
</dbReference>
<dbReference type="STRING" id="1385514.N782_14190"/>
<organism evidence="3 4">
    <name type="scientific">Pontibacillus yanchengensis Y32</name>
    <dbReference type="NCBI Taxonomy" id="1385514"/>
    <lineage>
        <taxon>Bacteria</taxon>
        <taxon>Bacillati</taxon>
        <taxon>Bacillota</taxon>
        <taxon>Bacilli</taxon>
        <taxon>Bacillales</taxon>
        <taxon>Bacillaceae</taxon>
        <taxon>Pontibacillus</taxon>
    </lineage>
</organism>
<dbReference type="InterPro" id="IPR050300">
    <property type="entry name" value="GDXG_lipolytic_enzyme"/>
</dbReference>
<dbReference type="AlphaFoldDB" id="A0A0A2TDB2"/>